<evidence type="ECO:0000256" key="2">
    <source>
        <dbReference type="SAM" id="Phobius"/>
    </source>
</evidence>
<proteinExistence type="predicted"/>
<dbReference type="Proteomes" id="UP001158576">
    <property type="component" value="Chromosome YSR"/>
</dbReference>
<organism evidence="3 4">
    <name type="scientific">Oikopleura dioica</name>
    <name type="common">Tunicate</name>
    <dbReference type="NCBI Taxonomy" id="34765"/>
    <lineage>
        <taxon>Eukaryota</taxon>
        <taxon>Metazoa</taxon>
        <taxon>Chordata</taxon>
        <taxon>Tunicata</taxon>
        <taxon>Appendicularia</taxon>
        <taxon>Copelata</taxon>
        <taxon>Oikopleuridae</taxon>
        <taxon>Oikopleura</taxon>
    </lineage>
</organism>
<evidence type="ECO:0000313" key="4">
    <source>
        <dbReference type="Proteomes" id="UP001158576"/>
    </source>
</evidence>
<accession>A0ABN7SII0</accession>
<feature type="region of interest" description="Disordered" evidence="1">
    <location>
        <begin position="205"/>
        <end position="238"/>
    </location>
</feature>
<gene>
    <name evidence="3" type="ORF">OKIOD_LOCUS8596</name>
</gene>
<keyword evidence="2" id="KW-0812">Transmembrane</keyword>
<reference evidence="3 4" key="1">
    <citation type="submission" date="2021-04" db="EMBL/GenBank/DDBJ databases">
        <authorList>
            <person name="Bliznina A."/>
        </authorList>
    </citation>
    <scope>NUCLEOTIDE SEQUENCE [LARGE SCALE GENOMIC DNA]</scope>
</reference>
<keyword evidence="4" id="KW-1185">Reference proteome</keyword>
<dbReference type="EMBL" id="OU015570">
    <property type="protein sequence ID" value="CAG5101387.1"/>
    <property type="molecule type" value="Genomic_DNA"/>
</dbReference>
<keyword evidence="2" id="KW-1133">Transmembrane helix</keyword>
<evidence type="ECO:0000313" key="3">
    <source>
        <dbReference type="EMBL" id="CAG5101387.1"/>
    </source>
</evidence>
<keyword evidence="2" id="KW-0472">Membrane</keyword>
<sequence length="238" mass="27869">MKSTGRLYQIKKALASREVLLELSLLVIVYVSIAMPFFNKCRNKNGITYADGKKAFEGVLAAIDDPLRIPENAYNRLWHRSRNTRLEENEEIAFGCIEDELVTKIMHTKAFPAMTKRINTLTVTILTEMRRQFKKDNDLFLEINFKEDEKMVMSNHQLESVFGELKYALTKTQNCDGERINQVVCAKTNSLIAWLRKLGKEKRDKLWSEARKKRKRITDEIRDGKKKAKRQRLEDARR</sequence>
<feature type="transmembrane region" description="Helical" evidence="2">
    <location>
        <begin position="20"/>
        <end position="38"/>
    </location>
</feature>
<protein>
    <submittedName>
        <fullName evidence="3">Oidioi.mRNA.OKI2018_I69.YSR.g17038.t1.cds</fullName>
    </submittedName>
</protein>
<evidence type="ECO:0000256" key="1">
    <source>
        <dbReference type="SAM" id="MobiDB-lite"/>
    </source>
</evidence>
<name>A0ABN7SII0_OIKDI</name>